<organism evidence="2 3">
    <name type="scientific">Cylicocyclus nassatus</name>
    <name type="common">Nematode worm</name>
    <dbReference type="NCBI Taxonomy" id="53992"/>
    <lineage>
        <taxon>Eukaryota</taxon>
        <taxon>Metazoa</taxon>
        <taxon>Ecdysozoa</taxon>
        <taxon>Nematoda</taxon>
        <taxon>Chromadorea</taxon>
        <taxon>Rhabditida</taxon>
        <taxon>Rhabditina</taxon>
        <taxon>Rhabditomorpha</taxon>
        <taxon>Strongyloidea</taxon>
        <taxon>Strongylidae</taxon>
        <taxon>Cylicocyclus</taxon>
    </lineage>
</organism>
<evidence type="ECO:0000256" key="1">
    <source>
        <dbReference type="SAM" id="MobiDB-lite"/>
    </source>
</evidence>
<feature type="compositionally biased region" description="Basic and acidic residues" evidence="1">
    <location>
        <begin position="136"/>
        <end position="151"/>
    </location>
</feature>
<keyword evidence="3" id="KW-1185">Reference proteome</keyword>
<sequence>MMDKVLKEEETAASRENCSAEPVRMVFEMDRSLDRRRYNAPTCNEVAVVYVGEDGDVPAHREFAVHPYGNAVQKISDISNLAHPLCYPTWLFMSAPNVPLFDFSPNSSTPLVLHIEQVWLIFGQLPKVILYPANHPREDSKEQHKDSDVWEPRPSAKSY</sequence>
<evidence type="ECO:0000313" key="3">
    <source>
        <dbReference type="Proteomes" id="UP001176961"/>
    </source>
</evidence>
<dbReference type="EMBL" id="CATQJL010000316">
    <property type="protein sequence ID" value="CAJ0607487.1"/>
    <property type="molecule type" value="Genomic_DNA"/>
</dbReference>
<reference evidence="2" key="1">
    <citation type="submission" date="2023-07" db="EMBL/GenBank/DDBJ databases">
        <authorList>
            <consortium name="CYATHOMIX"/>
        </authorList>
    </citation>
    <scope>NUCLEOTIDE SEQUENCE</scope>
    <source>
        <strain evidence="2">N/A</strain>
    </source>
</reference>
<feature type="region of interest" description="Disordered" evidence="1">
    <location>
        <begin position="136"/>
        <end position="159"/>
    </location>
</feature>
<comment type="caution">
    <text evidence="2">The sequence shown here is derived from an EMBL/GenBank/DDBJ whole genome shotgun (WGS) entry which is preliminary data.</text>
</comment>
<accession>A0AA36HBE6</accession>
<evidence type="ECO:0000313" key="2">
    <source>
        <dbReference type="EMBL" id="CAJ0607487.1"/>
    </source>
</evidence>
<proteinExistence type="predicted"/>
<name>A0AA36HBE6_CYLNA</name>
<gene>
    <name evidence="2" type="ORF">CYNAS_LOCUS19470</name>
</gene>
<protein>
    <submittedName>
        <fullName evidence="2">Uncharacterized protein</fullName>
    </submittedName>
</protein>
<dbReference type="Proteomes" id="UP001176961">
    <property type="component" value="Unassembled WGS sequence"/>
</dbReference>
<dbReference type="AlphaFoldDB" id="A0AA36HBE6"/>